<dbReference type="InterPro" id="IPR023346">
    <property type="entry name" value="Lysozyme-like_dom_sf"/>
</dbReference>
<dbReference type="InterPro" id="IPR036365">
    <property type="entry name" value="PGBD-like_sf"/>
</dbReference>
<dbReference type="InterPro" id="IPR052354">
    <property type="entry name" value="Cell_Wall_Dynamics_Protein"/>
</dbReference>
<name>A0A3S0L1F4_9PROT</name>
<reference evidence="3 4" key="1">
    <citation type="submission" date="2018-12" db="EMBL/GenBank/DDBJ databases">
        <authorList>
            <person name="Yang Y."/>
        </authorList>
    </citation>
    <scope>NUCLEOTIDE SEQUENCE [LARGE SCALE GENOMIC DNA]</scope>
    <source>
        <strain evidence="3 4">L-25-5w-1</strain>
    </source>
</reference>
<accession>A0A3S0L1F4</accession>
<feature type="compositionally biased region" description="Basic and acidic residues" evidence="1">
    <location>
        <begin position="1"/>
        <end position="15"/>
    </location>
</feature>
<dbReference type="SUPFAM" id="SSF47090">
    <property type="entry name" value="PGBD-like"/>
    <property type="match status" value="1"/>
</dbReference>
<dbReference type="InterPro" id="IPR002477">
    <property type="entry name" value="Peptidoglycan-bd-like"/>
</dbReference>
<dbReference type="Pfam" id="PF01471">
    <property type="entry name" value="PG_binding_1"/>
    <property type="match status" value="1"/>
</dbReference>
<dbReference type="Gene3D" id="1.10.530.10">
    <property type="match status" value="1"/>
</dbReference>
<dbReference type="SUPFAM" id="SSF53955">
    <property type="entry name" value="Lysozyme-like"/>
    <property type="match status" value="1"/>
</dbReference>
<dbReference type="EMBL" id="RXMA01000001">
    <property type="protein sequence ID" value="RTR24334.1"/>
    <property type="molecule type" value="Genomic_DNA"/>
</dbReference>
<dbReference type="PANTHER" id="PTHR34408:SF2">
    <property type="entry name" value="CELL WALL-BINDING PROTEIN YWSB"/>
    <property type="match status" value="1"/>
</dbReference>
<feature type="domain" description="Peptidoglycan binding-like" evidence="2">
    <location>
        <begin position="269"/>
        <end position="324"/>
    </location>
</feature>
<evidence type="ECO:0000259" key="2">
    <source>
        <dbReference type="Pfam" id="PF01471"/>
    </source>
</evidence>
<dbReference type="InterPro" id="IPR036366">
    <property type="entry name" value="PGBDSf"/>
</dbReference>
<dbReference type="Proteomes" id="UP000277007">
    <property type="component" value="Unassembled WGS sequence"/>
</dbReference>
<comment type="caution">
    <text evidence="3">The sequence shown here is derived from an EMBL/GenBank/DDBJ whole genome shotgun (WGS) entry which is preliminary data.</text>
</comment>
<sequence>MARLRVEKREDDRRTSRYAGFQPTIHQPSTTGKGAMTSIAAVVQQVAPRIKPNYMDAFQQCDALFAQFGITTPLRIAHFLAQMMHETGGGTVLYESLYYTTADRLLAIFGVGNHSAAIRPEEVDGLLRNEQALAERVYGLGNPPKAKELGNSRPGDGYRYRGSGMLQTTGGANFQRMGDKAGVDFYNNPDLIVAPEHALKPALHEWDEGNLNAAADANDIRTITRRINGGYNGLDDRQAWFDKIYPLVNGDASAPAAAPTSGGIGADDGSVKWLQTALNAAGAKPPLSVDGVSGSATTNAVRTFQQSAGLSVDGIAGPKTRAALANHPAVAA</sequence>
<gene>
    <name evidence="3" type="ORF">EJ903_00700</name>
</gene>
<dbReference type="Gene3D" id="1.10.101.10">
    <property type="entry name" value="PGBD-like superfamily/PGBD"/>
    <property type="match status" value="1"/>
</dbReference>
<proteinExistence type="predicted"/>
<protein>
    <recommendedName>
        <fullName evidence="2">Peptidoglycan binding-like domain-containing protein</fullName>
    </recommendedName>
</protein>
<keyword evidence="4" id="KW-1185">Reference proteome</keyword>
<evidence type="ECO:0000256" key="1">
    <source>
        <dbReference type="SAM" id="MobiDB-lite"/>
    </source>
</evidence>
<dbReference type="AlphaFoldDB" id="A0A3S0L1F4"/>
<evidence type="ECO:0000313" key="4">
    <source>
        <dbReference type="Proteomes" id="UP000277007"/>
    </source>
</evidence>
<organism evidence="3 4">
    <name type="scientific">Azospirillum griseum</name>
    <dbReference type="NCBI Taxonomy" id="2496639"/>
    <lineage>
        <taxon>Bacteria</taxon>
        <taxon>Pseudomonadati</taxon>
        <taxon>Pseudomonadota</taxon>
        <taxon>Alphaproteobacteria</taxon>
        <taxon>Rhodospirillales</taxon>
        <taxon>Azospirillaceae</taxon>
        <taxon>Azospirillum</taxon>
    </lineage>
</organism>
<dbReference type="PANTHER" id="PTHR34408">
    <property type="entry name" value="FAMILY PROTEIN, PUTATIVE-RELATED"/>
    <property type="match status" value="1"/>
</dbReference>
<evidence type="ECO:0000313" key="3">
    <source>
        <dbReference type="EMBL" id="RTR24334.1"/>
    </source>
</evidence>
<feature type="region of interest" description="Disordered" evidence="1">
    <location>
        <begin position="1"/>
        <end position="32"/>
    </location>
</feature>